<dbReference type="Pfam" id="PF06022">
    <property type="entry name" value="Cir_Bir_Yir"/>
    <property type="match status" value="1"/>
</dbReference>
<evidence type="ECO:0000313" key="2">
    <source>
        <dbReference type="Proteomes" id="UP000290582"/>
    </source>
</evidence>
<sequence>MTNSSDYLKDLYNDIFEINNYFYENQKKDGKTSIITKNQIHYYCHNENGSANGLCKNYFEMASSGVIHLLKNLKNKYDLEDDKLAEYAILWLSYKLYIKENNTARNLNDFYDKYIVKNKCYNEKIKNNGSTTYKDIINRKKDLMDNNEISKFDDPFGTLLTLYYVINQTYWKCTTYSDYPQKFVNQFNVLNNDPKNIEKSSYNKLLSRLSDDYKNLKKIYHDKVKSCNFPDLPPLSPQKSSVEKSVDSLGKGVEQTLVETPEGTSSSSSILNTVIPGLSTFAIPVFLGVAYKYSLFGIDKLFQRQHIKKKLKKTKKKMELNI</sequence>
<dbReference type="EMBL" id="LR215058">
    <property type="protein sequence ID" value="VEV54728.1"/>
    <property type="molecule type" value="Genomic_DNA"/>
</dbReference>
<reference evidence="1 2" key="1">
    <citation type="submission" date="2019-01" db="EMBL/GenBank/DDBJ databases">
        <authorList>
            <person name="Ramaprasad A."/>
        </authorList>
    </citation>
    <scope>NUCLEOTIDE SEQUENCE [LARGE SCALE GENOMIC DNA]</scope>
</reference>
<name>A0A449BMU8_PLAVN</name>
<dbReference type="KEGG" id="pvv:PVVCY_0201690"/>
<organism evidence="1 2">
    <name type="scientific">Plasmodium vinckei vinckei</name>
    <dbReference type="NCBI Taxonomy" id="54757"/>
    <lineage>
        <taxon>Eukaryota</taxon>
        <taxon>Sar</taxon>
        <taxon>Alveolata</taxon>
        <taxon>Apicomplexa</taxon>
        <taxon>Aconoidasida</taxon>
        <taxon>Haemosporida</taxon>
        <taxon>Plasmodiidae</taxon>
        <taxon>Plasmodium</taxon>
        <taxon>Plasmodium (Vinckeia)</taxon>
    </lineage>
</organism>
<accession>A0A449BMU8</accession>
<dbReference type="GeneID" id="19962195"/>
<dbReference type="InterPro" id="IPR006477">
    <property type="entry name" value="Yir_bir_cir"/>
</dbReference>
<dbReference type="AlphaFoldDB" id="A0A449BMU8"/>
<dbReference type="VEuPathDB" id="PlasmoDB:PVVCY_0201690"/>
<dbReference type="NCBIfam" id="TIGR01590">
    <property type="entry name" value="yir-bir-cir_Pla"/>
    <property type="match status" value="1"/>
</dbReference>
<evidence type="ECO:0000313" key="1">
    <source>
        <dbReference type="EMBL" id="VEV54728.1"/>
    </source>
</evidence>
<dbReference type="OrthoDB" id="372865at2759"/>
<dbReference type="Proteomes" id="UP000290582">
    <property type="component" value="Chromosome PVVCY_02"/>
</dbReference>
<protein>
    <submittedName>
        <fullName evidence="1">CIR protein PIR protein</fullName>
    </submittedName>
</protein>
<proteinExistence type="predicted"/>
<gene>
    <name evidence="1" type="ORF">PVVCY_0201690</name>
</gene>
<dbReference type="RefSeq" id="XP_037490086.1">
    <property type="nucleotide sequence ID" value="XM_037634636.1"/>
</dbReference>